<sequence>MSIAARIITLSVALLLAGCAKQFYTETERATVLIEDARSAFVSGDINTGSRSVDFALERETGPAQARAYFATNPEAAAAYTYHVEQQIASLRGVQSSQQRRESLQTLRREEVLPAANTDWLNRFFDAEMTSANKSGAIPITLFDDISDLPALQLPQPRRLILDRTISRLAREPDAASRPIARMIAFYKLDDTSMEEKTLIRNALMKLKLRRSELDAVGEVFNDVAVARRNELTTTATLVVLGADRLFKDDLAQTIGIEPGIEWVAGGATVVTVEKLRHNETVQPERAQTVIYAFHEVDILKAALLMPKNASYLYELISSGSSVEYGYVVTATTGGKPIFEEVVRGTISSEGGRCQNARVQNVFGGVTPASFTANDDMLARCRGETAEGVDVLRSKVNRQIAAAVMRVPALKMIVDQR</sequence>
<protein>
    <submittedName>
        <fullName evidence="1">Uncharacterized protein</fullName>
    </submittedName>
</protein>
<dbReference type="RefSeq" id="WP_148816893.1">
    <property type="nucleotide sequence ID" value="NZ_CP043046.1"/>
</dbReference>
<organism evidence="1 2">
    <name type="scientific">Pigmentiphaga aceris</name>
    <dbReference type="NCBI Taxonomy" id="1940612"/>
    <lineage>
        <taxon>Bacteria</taxon>
        <taxon>Pseudomonadati</taxon>
        <taxon>Pseudomonadota</taxon>
        <taxon>Betaproteobacteria</taxon>
        <taxon>Burkholderiales</taxon>
        <taxon>Alcaligenaceae</taxon>
        <taxon>Pigmentiphaga</taxon>
    </lineage>
</organism>
<dbReference type="AlphaFoldDB" id="A0A5C0B1J1"/>
<dbReference type="Proteomes" id="UP000325161">
    <property type="component" value="Chromosome"/>
</dbReference>
<reference evidence="1 2" key="1">
    <citation type="submission" date="2019-08" db="EMBL/GenBank/DDBJ databases">
        <title>Amphibian skin-associated Pigmentiphaga: genome sequence and occurrence across geography and hosts.</title>
        <authorList>
            <person name="Bletz M.C."/>
            <person name="Bunk B."/>
            <person name="Sproeer C."/>
            <person name="Biwer P."/>
            <person name="Reiter S."/>
            <person name="Rabemananjara F.C.E."/>
            <person name="Schulz S."/>
            <person name="Overmann J."/>
            <person name="Vences M."/>
        </authorList>
    </citation>
    <scope>NUCLEOTIDE SEQUENCE [LARGE SCALE GENOMIC DNA]</scope>
    <source>
        <strain evidence="1 2">Mada1488</strain>
    </source>
</reference>
<evidence type="ECO:0000313" key="1">
    <source>
        <dbReference type="EMBL" id="QEI07846.1"/>
    </source>
</evidence>
<dbReference type="PROSITE" id="PS51257">
    <property type="entry name" value="PROKAR_LIPOPROTEIN"/>
    <property type="match status" value="1"/>
</dbReference>
<name>A0A5C0B1J1_9BURK</name>
<dbReference type="KEGG" id="pacr:FXN63_19885"/>
<dbReference type="OrthoDB" id="9180873at2"/>
<gene>
    <name evidence="1" type="ORF">FXN63_19885</name>
</gene>
<proteinExistence type="predicted"/>
<keyword evidence="2" id="KW-1185">Reference proteome</keyword>
<accession>A0A5C0B1J1</accession>
<dbReference type="EMBL" id="CP043046">
    <property type="protein sequence ID" value="QEI07846.1"/>
    <property type="molecule type" value="Genomic_DNA"/>
</dbReference>
<evidence type="ECO:0000313" key="2">
    <source>
        <dbReference type="Proteomes" id="UP000325161"/>
    </source>
</evidence>